<evidence type="ECO:0000256" key="2">
    <source>
        <dbReference type="ARBA" id="ARBA00012722"/>
    </source>
</evidence>
<sequence>MTPAEAQKRIAQLRAEVSRHDERYYRQARPEITDFAYDGLKRELAELEARYPEFASADSPTQQVGDDRAQGFKEVAHRQKMLSLDNTYSEEEVRAFHTRLAKLLGSGELHYTVEPKIDGLAISLTYEQGRFVRAVTRGTGEKGDDVTANVLTIATVPRELKAVPGTTMPDFVEIRGEIYLTAAEFQRLNAERAAAGEELYANPRNTAAGAIKQLDPNEVAKRKLSIVLYSLGHCEPSVVQTQAELHARLKAWGLPGVERIWHVKGIDAAWAAIGELDQLRRSFAYGTDGAVVKLDDLALQREAGSTAKAPSWAIAYKYKPDTARTRLKAITIQVGKTGILSPVAELEPVFLAGSTIARATLHNEEEIRRKDIRIGDLVEIEKAGEVIPAVLRSFPEERPAGAKEFDLPAAVEHKCPVCGGRIAKLEVAAEEAQGVAWKCQNYDCSAQRAGRLGFFCSRRALAIDGVGGVVAAKLVELGHVQDPPDLYHVPQETLGTLNLGTAEEPRMFGEKNAAKVVAAREAAMALPLEKWLYALSVPDVGESTARELGRRHRSFAELTDSPLLRAVLKKAELLAEREQQAPNSRKNPPKDEADKARRKELCAQLDAAITALDAGVLAGVPSEIGPAVAASVVEFFASEPGRRLLAKLAKLGINPQGSVVAAGVFTGKTFVLTGTLPTLNREEAEQKILAAGGKVSGSVSKKTSYVLAGAEAGSKLEKAQQLGVPVIDEVEFLRLWGGG</sequence>
<evidence type="ECO:0000256" key="9">
    <source>
        <dbReference type="ARBA" id="ARBA00022842"/>
    </source>
</evidence>
<reference evidence="17 18" key="1">
    <citation type="submission" date="2019-01" db="EMBL/GenBank/DDBJ databases">
        <title>Lacunisphaera sp. strain TWA-58.</title>
        <authorList>
            <person name="Chen W.-M."/>
        </authorList>
    </citation>
    <scope>NUCLEOTIDE SEQUENCE [LARGE SCALE GENOMIC DNA]</scope>
    <source>
        <strain evidence="17 18">TWA-58</strain>
    </source>
</reference>
<dbReference type="NCBIfam" id="TIGR00575">
    <property type="entry name" value="dnlj"/>
    <property type="match status" value="1"/>
</dbReference>
<dbReference type="InterPro" id="IPR001357">
    <property type="entry name" value="BRCT_dom"/>
</dbReference>
<evidence type="ECO:0000256" key="5">
    <source>
        <dbReference type="ARBA" id="ARBA00022705"/>
    </source>
</evidence>
<gene>
    <name evidence="14 17" type="primary">ligA</name>
    <name evidence="17" type="ORF">ESB00_12760</name>
</gene>
<dbReference type="SUPFAM" id="SSF50249">
    <property type="entry name" value="Nucleic acid-binding proteins"/>
    <property type="match status" value="1"/>
</dbReference>
<keyword evidence="5 14" id="KW-0235">DNA replication</keyword>
<dbReference type="InterPro" id="IPR033136">
    <property type="entry name" value="DNA_ligase_CS"/>
</dbReference>
<dbReference type="GO" id="GO:0003911">
    <property type="term" value="F:DNA ligase (NAD+) activity"/>
    <property type="evidence" value="ECO:0007669"/>
    <property type="project" value="UniProtKB-UniRule"/>
</dbReference>
<evidence type="ECO:0000256" key="14">
    <source>
        <dbReference type="HAMAP-Rule" id="MF_01588"/>
    </source>
</evidence>
<dbReference type="CDD" id="cd00114">
    <property type="entry name" value="LIGANc"/>
    <property type="match status" value="1"/>
</dbReference>
<evidence type="ECO:0000256" key="1">
    <source>
        <dbReference type="ARBA" id="ARBA00004067"/>
    </source>
</evidence>
<dbReference type="Pfam" id="PF00533">
    <property type="entry name" value="BRCT"/>
    <property type="match status" value="1"/>
</dbReference>
<keyword evidence="6 14" id="KW-0479">Metal-binding</keyword>
<feature type="region of interest" description="Disordered" evidence="15">
    <location>
        <begin position="576"/>
        <end position="596"/>
    </location>
</feature>
<keyword evidence="4 14" id="KW-0436">Ligase</keyword>
<dbReference type="InterPro" id="IPR012340">
    <property type="entry name" value="NA-bd_OB-fold"/>
</dbReference>
<keyword evidence="14" id="KW-0464">Manganese</keyword>
<comment type="similarity">
    <text evidence="13 14">Belongs to the NAD-dependent DNA ligase family. LigA subfamily.</text>
</comment>
<dbReference type="GO" id="GO:0006260">
    <property type="term" value="P:DNA replication"/>
    <property type="evidence" value="ECO:0007669"/>
    <property type="project" value="UniProtKB-KW"/>
</dbReference>
<dbReference type="Gene3D" id="3.30.470.30">
    <property type="entry name" value="DNA ligase/mRNA capping enzyme"/>
    <property type="match status" value="1"/>
</dbReference>
<feature type="binding site" evidence="14">
    <location>
        <position position="444"/>
    </location>
    <ligand>
        <name>Zn(2+)</name>
        <dbReference type="ChEBI" id="CHEBI:29105"/>
    </ligand>
</feature>
<dbReference type="Gene3D" id="2.40.50.140">
    <property type="entry name" value="Nucleic acid-binding proteins"/>
    <property type="match status" value="1"/>
</dbReference>
<comment type="caution">
    <text evidence="17">The sequence shown here is derived from an EMBL/GenBank/DDBJ whole genome shotgun (WGS) entry which is preliminary data.</text>
</comment>
<dbReference type="SMART" id="SM00532">
    <property type="entry name" value="LIGANc"/>
    <property type="match status" value="1"/>
</dbReference>
<protein>
    <recommendedName>
        <fullName evidence="3 14">DNA ligase</fullName>
        <ecNumber evidence="2 14">6.5.1.2</ecNumber>
    </recommendedName>
    <alternativeName>
        <fullName evidence="14">Polydeoxyribonucleotide synthase [NAD(+)]</fullName>
    </alternativeName>
</protein>
<dbReference type="Gene3D" id="3.40.50.10190">
    <property type="entry name" value="BRCT domain"/>
    <property type="match status" value="1"/>
</dbReference>
<name>A0A4V1M6V3_9BACT</name>
<organism evidence="17 18">
    <name type="scientific">Oleiharenicola lentus</name>
    <dbReference type="NCBI Taxonomy" id="2508720"/>
    <lineage>
        <taxon>Bacteria</taxon>
        <taxon>Pseudomonadati</taxon>
        <taxon>Verrucomicrobiota</taxon>
        <taxon>Opitutia</taxon>
        <taxon>Opitutales</taxon>
        <taxon>Opitutaceae</taxon>
        <taxon>Oleiharenicola</taxon>
    </lineage>
</organism>
<dbReference type="InterPro" id="IPR010994">
    <property type="entry name" value="RuvA_2-like"/>
</dbReference>
<evidence type="ECO:0000313" key="17">
    <source>
        <dbReference type="EMBL" id="RXK56699.1"/>
    </source>
</evidence>
<keyword evidence="18" id="KW-1185">Reference proteome</keyword>
<dbReference type="Gene3D" id="1.10.287.610">
    <property type="entry name" value="Helix hairpin bin"/>
    <property type="match status" value="1"/>
</dbReference>
<dbReference type="SUPFAM" id="SSF52113">
    <property type="entry name" value="BRCT domain"/>
    <property type="match status" value="1"/>
</dbReference>
<dbReference type="SUPFAM" id="SSF56091">
    <property type="entry name" value="DNA ligase/mRNA capping enzyme, catalytic domain"/>
    <property type="match status" value="1"/>
</dbReference>
<keyword evidence="11 14" id="KW-0234">DNA repair</keyword>
<dbReference type="PANTHER" id="PTHR23389">
    <property type="entry name" value="CHROMOSOME TRANSMISSION FIDELITY FACTOR 18"/>
    <property type="match status" value="1"/>
</dbReference>
<dbReference type="Gene3D" id="6.20.10.30">
    <property type="match status" value="1"/>
</dbReference>
<dbReference type="InterPro" id="IPR004150">
    <property type="entry name" value="NAD_DNA_ligase_OB"/>
</dbReference>
<evidence type="ECO:0000313" key="18">
    <source>
        <dbReference type="Proteomes" id="UP000290218"/>
    </source>
</evidence>
<evidence type="ECO:0000256" key="6">
    <source>
        <dbReference type="ARBA" id="ARBA00022723"/>
    </source>
</evidence>
<dbReference type="EC" id="6.5.1.2" evidence="2 14"/>
<feature type="binding site" evidence="14">
    <location>
        <position position="439"/>
    </location>
    <ligand>
        <name>Zn(2+)</name>
        <dbReference type="ChEBI" id="CHEBI:29105"/>
    </ligand>
</feature>
<feature type="binding site" evidence="14">
    <location>
        <begin position="83"/>
        <end position="84"/>
    </location>
    <ligand>
        <name>NAD(+)</name>
        <dbReference type="ChEBI" id="CHEBI:57540"/>
    </ligand>
</feature>
<dbReference type="GO" id="GO:0006281">
    <property type="term" value="P:DNA repair"/>
    <property type="evidence" value="ECO:0007669"/>
    <property type="project" value="UniProtKB-KW"/>
</dbReference>
<feature type="binding site" evidence="14">
    <location>
        <position position="137"/>
    </location>
    <ligand>
        <name>NAD(+)</name>
        <dbReference type="ChEBI" id="CHEBI:57540"/>
    </ligand>
</feature>
<feature type="binding site" evidence="14">
    <location>
        <position position="114"/>
    </location>
    <ligand>
        <name>NAD(+)</name>
        <dbReference type="ChEBI" id="CHEBI:57540"/>
    </ligand>
</feature>
<dbReference type="InterPro" id="IPR036420">
    <property type="entry name" value="BRCT_dom_sf"/>
</dbReference>
<dbReference type="InterPro" id="IPR001679">
    <property type="entry name" value="DNA_ligase"/>
</dbReference>
<proteinExistence type="inferred from homology"/>
<evidence type="ECO:0000256" key="10">
    <source>
        <dbReference type="ARBA" id="ARBA00023027"/>
    </source>
</evidence>
<evidence type="ECO:0000256" key="3">
    <source>
        <dbReference type="ARBA" id="ARBA00013308"/>
    </source>
</evidence>
<dbReference type="Pfam" id="PF01653">
    <property type="entry name" value="DNA_ligase_aden"/>
    <property type="match status" value="1"/>
</dbReference>
<dbReference type="GO" id="GO:0046872">
    <property type="term" value="F:metal ion binding"/>
    <property type="evidence" value="ECO:0007669"/>
    <property type="project" value="UniProtKB-KW"/>
</dbReference>
<dbReference type="OrthoDB" id="9759736at2"/>
<comment type="catalytic activity">
    <reaction evidence="12 14">
        <text>NAD(+) + (deoxyribonucleotide)n-3'-hydroxyl + 5'-phospho-(deoxyribonucleotide)m = (deoxyribonucleotide)n+m + AMP + beta-nicotinamide D-nucleotide.</text>
        <dbReference type="EC" id="6.5.1.2"/>
    </reaction>
</comment>
<evidence type="ECO:0000259" key="16">
    <source>
        <dbReference type="PROSITE" id="PS50172"/>
    </source>
</evidence>
<dbReference type="SMART" id="SM00292">
    <property type="entry name" value="BRCT"/>
    <property type="match status" value="1"/>
</dbReference>
<feature type="domain" description="BRCT" evidence="16">
    <location>
        <begin position="660"/>
        <end position="729"/>
    </location>
</feature>
<feature type="binding site" evidence="14">
    <location>
        <position position="293"/>
    </location>
    <ligand>
        <name>NAD(+)</name>
        <dbReference type="ChEBI" id="CHEBI:57540"/>
    </ligand>
</feature>
<feature type="binding site" evidence="14">
    <location>
        <position position="415"/>
    </location>
    <ligand>
        <name>Zn(2+)</name>
        <dbReference type="ChEBI" id="CHEBI:29105"/>
    </ligand>
</feature>
<evidence type="ECO:0000256" key="4">
    <source>
        <dbReference type="ARBA" id="ARBA00022598"/>
    </source>
</evidence>
<feature type="binding site" evidence="14">
    <location>
        <begin position="34"/>
        <end position="38"/>
    </location>
    <ligand>
        <name>NAD(+)</name>
        <dbReference type="ChEBI" id="CHEBI:57540"/>
    </ligand>
</feature>
<keyword evidence="8 14" id="KW-0862">Zinc</keyword>
<dbReference type="HAMAP" id="MF_01588">
    <property type="entry name" value="DNA_ligase_A"/>
    <property type="match status" value="1"/>
</dbReference>
<keyword evidence="10 14" id="KW-0520">NAD</keyword>
<dbReference type="NCBIfam" id="NF005932">
    <property type="entry name" value="PRK07956.1"/>
    <property type="match status" value="1"/>
</dbReference>
<feature type="binding site" evidence="14">
    <location>
        <position position="317"/>
    </location>
    <ligand>
        <name>NAD(+)</name>
        <dbReference type="ChEBI" id="CHEBI:57540"/>
    </ligand>
</feature>
<dbReference type="PIRSF" id="PIRSF001604">
    <property type="entry name" value="LigA"/>
    <property type="match status" value="1"/>
</dbReference>
<feature type="active site" description="N6-AMP-lysine intermediate" evidence="14">
    <location>
        <position position="116"/>
    </location>
</feature>
<dbReference type="PANTHER" id="PTHR23389:SF9">
    <property type="entry name" value="DNA LIGASE"/>
    <property type="match status" value="1"/>
</dbReference>
<dbReference type="Pfam" id="PF03120">
    <property type="entry name" value="OB_DNA_ligase"/>
    <property type="match status" value="1"/>
</dbReference>
<comment type="cofactor">
    <cofactor evidence="14">
        <name>Mg(2+)</name>
        <dbReference type="ChEBI" id="CHEBI:18420"/>
    </cofactor>
    <cofactor evidence="14">
        <name>Mn(2+)</name>
        <dbReference type="ChEBI" id="CHEBI:29035"/>
    </cofactor>
</comment>
<evidence type="ECO:0000256" key="7">
    <source>
        <dbReference type="ARBA" id="ARBA00022763"/>
    </source>
</evidence>
<dbReference type="FunFam" id="2.40.50.140:FF:000012">
    <property type="entry name" value="DNA ligase"/>
    <property type="match status" value="1"/>
</dbReference>
<evidence type="ECO:0000256" key="12">
    <source>
        <dbReference type="ARBA" id="ARBA00034005"/>
    </source>
</evidence>
<evidence type="ECO:0000256" key="13">
    <source>
        <dbReference type="ARBA" id="ARBA00060881"/>
    </source>
</evidence>
<comment type="function">
    <text evidence="1 14">DNA ligase that catalyzes the formation of phosphodiester linkages between 5'-phosphoryl and 3'-hydroxyl groups in double-stranded DNA using NAD as a coenzyme and as the energy source for the reaction. It is essential for DNA replication and repair of damaged DNA.</text>
</comment>
<dbReference type="AlphaFoldDB" id="A0A4V1M6V3"/>
<feature type="binding site" evidence="14">
    <location>
        <position position="418"/>
    </location>
    <ligand>
        <name>Zn(2+)</name>
        <dbReference type="ChEBI" id="CHEBI:29105"/>
    </ligand>
</feature>
<dbReference type="PROSITE" id="PS50172">
    <property type="entry name" value="BRCT"/>
    <property type="match status" value="1"/>
</dbReference>
<dbReference type="Gene3D" id="1.10.150.20">
    <property type="entry name" value="5' to 3' exonuclease, C-terminal subdomain"/>
    <property type="match status" value="2"/>
</dbReference>
<keyword evidence="7 14" id="KW-0227">DNA damage</keyword>
<keyword evidence="9 14" id="KW-0460">Magnesium</keyword>
<dbReference type="SUPFAM" id="SSF47781">
    <property type="entry name" value="RuvA domain 2-like"/>
    <property type="match status" value="1"/>
</dbReference>
<accession>A0A4V1M6V3</accession>
<dbReference type="Proteomes" id="UP000290218">
    <property type="component" value="Unassembled WGS sequence"/>
</dbReference>
<dbReference type="CDD" id="cd17748">
    <property type="entry name" value="BRCT_DNA_ligase_like"/>
    <property type="match status" value="1"/>
</dbReference>
<dbReference type="EMBL" id="SDHX01000001">
    <property type="protein sequence ID" value="RXK56699.1"/>
    <property type="molecule type" value="Genomic_DNA"/>
</dbReference>
<dbReference type="InterPro" id="IPR013840">
    <property type="entry name" value="DNAligase_N"/>
</dbReference>
<dbReference type="RefSeq" id="WP_129048065.1">
    <property type="nucleotide sequence ID" value="NZ_SDHX01000001.1"/>
</dbReference>
<feature type="binding site" evidence="14">
    <location>
        <position position="177"/>
    </location>
    <ligand>
        <name>NAD(+)</name>
        <dbReference type="ChEBI" id="CHEBI:57540"/>
    </ligand>
</feature>
<dbReference type="PROSITE" id="PS01056">
    <property type="entry name" value="DNA_LIGASE_N2"/>
    <property type="match status" value="1"/>
</dbReference>
<evidence type="ECO:0000256" key="11">
    <source>
        <dbReference type="ARBA" id="ARBA00023204"/>
    </source>
</evidence>
<evidence type="ECO:0000256" key="15">
    <source>
        <dbReference type="SAM" id="MobiDB-lite"/>
    </source>
</evidence>
<evidence type="ECO:0000256" key="8">
    <source>
        <dbReference type="ARBA" id="ARBA00022833"/>
    </source>
</evidence>
<dbReference type="InterPro" id="IPR013839">
    <property type="entry name" value="DNAligase_adenylation"/>
</dbReference>